<keyword evidence="2 4" id="KW-0472">Membrane</keyword>
<evidence type="ECO:0008006" key="7">
    <source>
        <dbReference type="Google" id="ProtNLM"/>
    </source>
</evidence>
<dbReference type="PANTHER" id="PTHR37042:SF4">
    <property type="entry name" value="OUTER MEMBRANE PROTEIN RV1973"/>
    <property type="match status" value="1"/>
</dbReference>
<accession>A0A846WQC9</accession>
<comment type="caution">
    <text evidence="5">The sequence shown here is derived from an EMBL/GenBank/DDBJ whole genome shotgun (WGS) entry which is preliminary data.</text>
</comment>
<comment type="subcellular location">
    <subcellularLocation>
        <location evidence="1">Membrane</location>
    </subcellularLocation>
</comment>
<protein>
    <recommendedName>
        <fullName evidence="7">Mce-associated membrane protein</fullName>
    </recommendedName>
</protein>
<feature type="compositionally biased region" description="Polar residues" evidence="3">
    <location>
        <begin position="65"/>
        <end position="93"/>
    </location>
</feature>
<dbReference type="AlphaFoldDB" id="A0A846WQC9"/>
<gene>
    <name evidence="5" type="ORF">HGA05_15340</name>
</gene>
<evidence type="ECO:0000313" key="6">
    <source>
        <dbReference type="Proteomes" id="UP000563898"/>
    </source>
</evidence>
<feature type="compositionally biased region" description="Polar residues" evidence="3">
    <location>
        <begin position="1"/>
        <end position="11"/>
    </location>
</feature>
<evidence type="ECO:0000256" key="1">
    <source>
        <dbReference type="ARBA" id="ARBA00004370"/>
    </source>
</evidence>
<evidence type="ECO:0000313" key="5">
    <source>
        <dbReference type="EMBL" id="NKY02943.1"/>
    </source>
</evidence>
<sequence>MATDITASEKTAQQDSAQPDSAQPDSGTGTQPTAKVAVSVPKNSPLGKKRTKAAAVTSEAEPSDESSATQLKDTEAGDSQQDSVNTPTSGRTSASERRRVLPWITGVLAVLLVAAIALAGYFGYEAFSGNDSDGAVTAQMRTQATDTARDYAIKLSSFDYRDLNKNRDAIASMSTENFAAKYSEMVSALTQIVTDGKGEATAEVPHAAVENIDAGTATVLLFVNQKATNVVAPDGKNQPYRMLVTLKRSGDHWLVDNVETI</sequence>
<evidence type="ECO:0000256" key="2">
    <source>
        <dbReference type="ARBA" id="ARBA00023136"/>
    </source>
</evidence>
<dbReference type="Proteomes" id="UP000563898">
    <property type="component" value="Unassembled WGS sequence"/>
</dbReference>
<name>A0A846WQC9_9ACTN</name>
<feature type="compositionally biased region" description="Low complexity" evidence="3">
    <location>
        <begin position="13"/>
        <end position="26"/>
    </location>
</feature>
<keyword evidence="4" id="KW-0812">Transmembrane</keyword>
<dbReference type="PANTHER" id="PTHR37042">
    <property type="entry name" value="OUTER MEMBRANE PROTEIN RV1973"/>
    <property type="match status" value="1"/>
</dbReference>
<proteinExistence type="predicted"/>
<evidence type="ECO:0000256" key="3">
    <source>
        <dbReference type="SAM" id="MobiDB-lite"/>
    </source>
</evidence>
<feature type="region of interest" description="Disordered" evidence="3">
    <location>
        <begin position="1"/>
        <end position="96"/>
    </location>
</feature>
<organism evidence="5 6">
    <name type="scientific">Gordonia polyisoprenivorans</name>
    <dbReference type="NCBI Taxonomy" id="84595"/>
    <lineage>
        <taxon>Bacteria</taxon>
        <taxon>Bacillati</taxon>
        <taxon>Actinomycetota</taxon>
        <taxon>Actinomycetes</taxon>
        <taxon>Mycobacteriales</taxon>
        <taxon>Gordoniaceae</taxon>
        <taxon>Gordonia</taxon>
    </lineage>
</organism>
<keyword evidence="4" id="KW-1133">Transmembrane helix</keyword>
<reference evidence="5 6" key="1">
    <citation type="submission" date="2020-04" db="EMBL/GenBank/DDBJ databases">
        <title>MicrobeNet Type strains.</title>
        <authorList>
            <person name="Nicholson A.C."/>
        </authorList>
    </citation>
    <scope>NUCLEOTIDE SEQUENCE [LARGE SCALE GENOMIC DNA]</scope>
    <source>
        <strain evidence="5 6">ATCC BAA-14</strain>
    </source>
</reference>
<dbReference type="GO" id="GO:0016020">
    <property type="term" value="C:membrane"/>
    <property type="evidence" value="ECO:0007669"/>
    <property type="project" value="UniProtKB-SubCell"/>
</dbReference>
<dbReference type="RefSeq" id="WP_006371727.1">
    <property type="nucleotide sequence ID" value="NZ_JAAXPC010000008.1"/>
</dbReference>
<feature type="transmembrane region" description="Helical" evidence="4">
    <location>
        <begin position="100"/>
        <end position="124"/>
    </location>
</feature>
<evidence type="ECO:0000256" key="4">
    <source>
        <dbReference type="SAM" id="Phobius"/>
    </source>
</evidence>
<dbReference type="EMBL" id="JAAXPC010000008">
    <property type="protein sequence ID" value="NKY02943.1"/>
    <property type="molecule type" value="Genomic_DNA"/>
</dbReference>